<evidence type="ECO:0008006" key="4">
    <source>
        <dbReference type="Google" id="ProtNLM"/>
    </source>
</evidence>
<dbReference type="RefSeq" id="WP_166537077.1">
    <property type="nucleotide sequence ID" value="NZ_JAABLM010000009.1"/>
</dbReference>
<feature type="chain" id="PRO_5047425290" description="Lipoprotein" evidence="1">
    <location>
        <begin position="22"/>
        <end position="172"/>
    </location>
</feature>
<dbReference type="PROSITE" id="PS51257">
    <property type="entry name" value="PROKAR_LIPOPROTEIN"/>
    <property type="match status" value="1"/>
</dbReference>
<reference evidence="3" key="1">
    <citation type="submission" date="2020-01" db="EMBL/GenBank/DDBJ databases">
        <title>Sphingomonas sp. strain CSW-10.</title>
        <authorList>
            <person name="Chen W.-M."/>
        </authorList>
    </citation>
    <scope>NUCLEOTIDE SEQUENCE [LARGE SCALE GENOMIC DNA]</scope>
    <source>
        <strain evidence="3">NST-5</strain>
    </source>
</reference>
<evidence type="ECO:0000313" key="3">
    <source>
        <dbReference type="Proteomes" id="UP000798602"/>
    </source>
</evidence>
<sequence>MKKIFLLLTVVASAFFTSCNNDDNVNFQDNDTIAEVFEIRNVNFMGSSGYEIFYEFGQFPIFDSDMILVYRLAAVENGRDVWELLPKTVYFNDGTELDYNFDFTTQDIRIYMSGTLDLASVPEFTQNQLFRVVIVPGFLSNRGGNSFDASNYQSVIDFYGINDKNPTQLIKR</sequence>
<accession>A0ABW9Z8Q9</accession>
<evidence type="ECO:0000313" key="2">
    <source>
        <dbReference type="EMBL" id="NBL65252.1"/>
    </source>
</evidence>
<dbReference type="EMBL" id="JAABLM010000009">
    <property type="protein sequence ID" value="NBL65252.1"/>
    <property type="molecule type" value="Genomic_DNA"/>
</dbReference>
<proteinExistence type="predicted"/>
<feature type="signal peptide" evidence="1">
    <location>
        <begin position="1"/>
        <end position="21"/>
    </location>
</feature>
<comment type="caution">
    <text evidence="2">The sequence shown here is derived from an EMBL/GenBank/DDBJ whole genome shotgun (WGS) entry which is preliminary data.</text>
</comment>
<keyword evidence="1" id="KW-0732">Signal</keyword>
<protein>
    <recommendedName>
        <fullName evidence="4">Lipoprotein</fullName>
    </recommendedName>
</protein>
<organism evidence="2 3">
    <name type="scientific">Flavobacterium ichthyis</name>
    <dbReference type="NCBI Taxonomy" id="2698827"/>
    <lineage>
        <taxon>Bacteria</taxon>
        <taxon>Pseudomonadati</taxon>
        <taxon>Bacteroidota</taxon>
        <taxon>Flavobacteriia</taxon>
        <taxon>Flavobacteriales</taxon>
        <taxon>Flavobacteriaceae</taxon>
        <taxon>Flavobacterium</taxon>
    </lineage>
</organism>
<keyword evidence="3" id="KW-1185">Reference proteome</keyword>
<gene>
    <name evidence="2" type="ORF">GV828_08600</name>
</gene>
<dbReference type="Proteomes" id="UP000798602">
    <property type="component" value="Unassembled WGS sequence"/>
</dbReference>
<name>A0ABW9Z8Q9_9FLAO</name>
<evidence type="ECO:0000256" key="1">
    <source>
        <dbReference type="SAM" id="SignalP"/>
    </source>
</evidence>